<evidence type="ECO:0000259" key="1">
    <source>
        <dbReference type="PROSITE" id="PS50914"/>
    </source>
</evidence>
<dbReference type="Pfam" id="PF04972">
    <property type="entry name" value="BON"/>
    <property type="match status" value="3"/>
</dbReference>
<protein>
    <submittedName>
        <fullName evidence="2">BON domain-containing protein</fullName>
    </submittedName>
</protein>
<dbReference type="Proteomes" id="UP001596053">
    <property type="component" value="Unassembled WGS sequence"/>
</dbReference>
<dbReference type="PANTHER" id="PTHR34606:SF15">
    <property type="entry name" value="BON DOMAIN-CONTAINING PROTEIN"/>
    <property type="match status" value="1"/>
</dbReference>
<comment type="caution">
    <text evidence="2">The sequence shown here is derived from an EMBL/GenBank/DDBJ whole genome shotgun (WGS) entry which is preliminary data.</text>
</comment>
<feature type="domain" description="BON" evidence="1">
    <location>
        <begin position="77"/>
        <end position="145"/>
    </location>
</feature>
<dbReference type="PANTHER" id="PTHR34606">
    <property type="entry name" value="BON DOMAIN-CONTAINING PROTEIN"/>
    <property type="match status" value="1"/>
</dbReference>
<dbReference type="InterPro" id="IPR051686">
    <property type="entry name" value="Lipoprotein_DolP"/>
</dbReference>
<dbReference type="Gene3D" id="3.30.1340.30">
    <property type="match status" value="3"/>
</dbReference>
<feature type="domain" description="BON" evidence="1">
    <location>
        <begin position="2"/>
        <end position="70"/>
    </location>
</feature>
<dbReference type="RefSeq" id="WP_377794880.1">
    <property type="nucleotide sequence ID" value="NZ_JBHSLW010000001.1"/>
</dbReference>
<accession>A0ABW0ILU8</accession>
<dbReference type="InterPro" id="IPR007055">
    <property type="entry name" value="BON_dom"/>
</dbReference>
<dbReference type="InterPro" id="IPR014004">
    <property type="entry name" value="Transpt-assoc_nodulatn_dom_bac"/>
</dbReference>
<evidence type="ECO:0000313" key="2">
    <source>
        <dbReference type="EMBL" id="MFC5417945.1"/>
    </source>
</evidence>
<feature type="domain" description="BON" evidence="1">
    <location>
        <begin position="148"/>
        <end position="215"/>
    </location>
</feature>
<evidence type="ECO:0000313" key="3">
    <source>
        <dbReference type="Proteomes" id="UP001596053"/>
    </source>
</evidence>
<gene>
    <name evidence="2" type="ORF">ACFPOB_00015</name>
</gene>
<organism evidence="2 3">
    <name type="scientific">Bosea eneae</name>
    <dbReference type="NCBI Taxonomy" id="151454"/>
    <lineage>
        <taxon>Bacteria</taxon>
        <taxon>Pseudomonadati</taxon>
        <taxon>Pseudomonadota</taxon>
        <taxon>Alphaproteobacteria</taxon>
        <taxon>Hyphomicrobiales</taxon>
        <taxon>Boseaceae</taxon>
        <taxon>Bosea</taxon>
    </lineage>
</organism>
<reference evidence="3" key="1">
    <citation type="journal article" date="2019" name="Int. J. Syst. Evol. Microbiol.">
        <title>The Global Catalogue of Microorganisms (GCM) 10K type strain sequencing project: providing services to taxonomists for standard genome sequencing and annotation.</title>
        <authorList>
            <consortium name="The Broad Institute Genomics Platform"/>
            <consortium name="The Broad Institute Genome Sequencing Center for Infectious Disease"/>
            <person name="Wu L."/>
            <person name="Ma J."/>
        </authorList>
    </citation>
    <scope>NUCLEOTIDE SEQUENCE [LARGE SCALE GENOMIC DNA]</scope>
    <source>
        <strain evidence="3">NCAIM B.01391</strain>
    </source>
</reference>
<dbReference type="PROSITE" id="PS50914">
    <property type="entry name" value="BON"/>
    <property type="match status" value="3"/>
</dbReference>
<name>A0ABW0ILU8_9HYPH</name>
<sequence length="215" mass="23856">MNDLTLHENVISELEFEPSVNAAHIGITAESGMVTLTGHVGSYAEKLAAERVVERFKGVRAIVQNLDVRLPSDRKTDDEDIALGALNVISWDTTLLADEIKVHVQKGWIILTGEVDWQFQRQGAELAVRRLTGVLGVYNWITVKPRVEVRDIKHRIENALMRNAQLEAGQIQVDVSGSHVKLQGNVKAWHERDLAEQAAWAVPGVTSVEDRLAVS</sequence>
<keyword evidence="3" id="KW-1185">Reference proteome</keyword>
<dbReference type="EMBL" id="JBHSLW010000001">
    <property type="protein sequence ID" value="MFC5417945.1"/>
    <property type="molecule type" value="Genomic_DNA"/>
</dbReference>
<dbReference type="SMART" id="SM00749">
    <property type="entry name" value="BON"/>
    <property type="match status" value="2"/>
</dbReference>
<proteinExistence type="predicted"/>